<dbReference type="Gene3D" id="3.20.20.100">
    <property type="entry name" value="NADP-dependent oxidoreductase domain"/>
    <property type="match status" value="1"/>
</dbReference>
<keyword evidence="4" id="KW-1185">Reference proteome</keyword>
<dbReference type="PANTHER" id="PTHR43364">
    <property type="entry name" value="NADH-SPECIFIC METHYLGLYOXAL REDUCTASE-RELATED"/>
    <property type="match status" value="1"/>
</dbReference>
<dbReference type="InterPro" id="IPR036812">
    <property type="entry name" value="NAD(P)_OxRdtase_dom_sf"/>
</dbReference>
<evidence type="ECO:0000313" key="3">
    <source>
        <dbReference type="EMBL" id="AXV06983.1"/>
    </source>
</evidence>
<dbReference type="RefSeq" id="WP_114591550.1">
    <property type="nucleotide sequence ID" value="NZ_CP031165.1"/>
</dbReference>
<dbReference type="SUPFAM" id="SSF51430">
    <property type="entry name" value="NAD(P)-linked oxidoreductase"/>
    <property type="match status" value="1"/>
</dbReference>
<dbReference type="OrthoDB" id="9768793at2"/>
<organism evidence="3 4">
    <name type="scientific">Euzebya pacifica</name>
    <dbReference type="NCBI Taxonomy" id="1608957"/>
    <lineage>
        <taxon>Bacteria</taxon>
        <taxon>Bacillati</taxon>
        <taxon>Actinomycetota</taxon>
        <taxon>Nitriliruptoria</taxon>
        <taxon>Euzebyales</taxon>
    </lineage>
</organism>
<feature type="domain" description="NADP-dependent oxidoreductase" evidence="2">
    <location>
        <begin position="13"/>
        <end position="306"/>
    </location>
</feature>
<keyword evidence="1" id="KW-0560">Oxidoreductase</keyword>
<dbReference type="GO" id="GO:0016491">
    <property type="term" value="F:oxidoreductase activity"/>
    <property type="evidence" value="ECO:0007669"/>
    <property type="project" value="UniProtKB-KW"/>
</dbReference>
<sequence length="307" mass="32827">MKRIGTTDLTVHPLCLGGNVFGWGADEAESFRVLDAYADAGGNFVDTADVYSAWVDGNEGGESEAIIGRWMAARGNRDRMVIATKVGMKTGLDNLRPDTIRAAADASLERLGVDHIDLYYAHTDDAETPIAETLGAFGQLVDAGKVRHIAASNFSGGRLRESAAVAEAEGLPRYVAYQPHYNLLEREVEEAVLPASADLGLATFPYFSLASGFLTGKHRDGEAAESMRGSRVEKYADARGDRVLSAMDTIADARSVGLATIALAWLAQRPTVVSPIASARTVDQLPDLLALADLELTAEEMALLEEV</sequence>
<dbReference type="Pfam" id="PF00248">
    <property type="entry name" value="Aldo_ket_red"/>
    <property type="match status" value="1"/>
</dbReference>
<proteinExistence type="predicted"/>
<evidence type="ECO:0000313" key="4">
    <source>
        <dbReference type="Proteomes" id="UP000264006"/>
    </source>
</evidence>
<reference evidence="3 4" key="1">
    <citation type="submission" date="2018-09" db="EMBL/GenBank/DDBJ databases">
        <title>Complete genome sequence of Euzebya sp. DY32-46 isolated from seawater of Pacific Ocean.</title>
        <authorList>
            <person name="Xu L."/>
            <person name="Wu Y.-H."/>
            <person name="Xu X.-W."/>
        </authorList>
    </citation>
    <scope>NUCLEOTIDE SEQUENCE [LARGE SCALE GENOMIC DNA]</scope>
    <source>
        <strain evidence="3 4">DY32-46</strain>
    </source>
</reference>
<dbReference type="AlphaFoldDB" id="A0A346XXN6"/>
<dbReference type="CDD" id="cd19081">
    <property type="entry name" value="AKR_AKR9C1"/>
    <property type="match status" value="1"/>
</dbReference>
<dbReference type="KEGG" id="euz:DVS28_a2301"/>
<dbReference type="PANTHER" id="PTHR43364:SF6">
    <property type="entry name" value="OXIDOREDUCTASE-RELATED"/>
    <property type="match status" value="1"/>
</dbReference>
<dbReference type="InterPro" id="IPR050523">
    <property type="entry name" value="AKR_Detox_Biosynth"/>
</dbReference>
<evidence type="ECO:0000256" key="1">
    <source>
        <dbReference type="ARBA" id="ARBA00023002"/>
    </source>
</evidence>
<protein>
    <submittedName>
        <fullName evidence="3">Putative oxidoreductase</fullName>
    </submittedName>
</protein>
<accession>A0A346XXN6</accession>
<evidence type="ECO:0000259" key="2">
    <source>
        <dbReference type="Pfam" id="PF00248"/>
    </source>
</evidence>
<dbReference type="Proteomes" id="UP000264006">
    <property type="component" value="Chromosome"/>
</dbReference>
<name>A0A346XXN6_9ACTN</name>
<gene>
    <name evidence="3" type="ORF">DVS28_a2301</name>
</gene>
<dbReference type="EMBL" id="CP031165">
    <property type="protein sequence ID" value="AXV06983.1"/>
    <property type="molecule type" value="Genomic_DNA"/>
</dbReference>
<dbReference type="GO" id="GO:0005829">
    <property type="term" value="C:cytosol"/>
    <property type="evidence" value="ECO:0007669"/>
    <property type="project" value="UniProtKB-ARBA"/>
</dbReference>
<dbReference type="FunFam" id="3.20.20.100:FF:000004">
    <property type="entry name" value="Oxidoreductase, aldo/keto reductase"/>
    <property type="match status" value="1"/>
</dbReference>
<dbReference type="InterPro" id="IPR023210">
    <property type="entry name" value="NADP_OxRdtase_dom"/>
</dbReference>